<keyword evidence="4" id="KW-1185">Reference proteome</keyword>
<name>A0A418ARK9_9STRA</name>
<keyword evidence="2" id="KW-0812">Transmembrane</keyword>
<feature type="transmembrane region" description="Helical" evidence="2">
    <location>
        <begin position="297"/>
        <end position="315"/>
    </location>
</feature>
<evidence type="ECO:0000256" key="2">
    <source>
        <dbReference type="SAM" id="Phobius"/>
    </source>
</evidence>
<feature type="compositionally biased region" description="Polar residues" evidence="1">
    <location>
        <begin position="607"/>
        <end position="630"/>
    </location>
</feature>
<feature type="transmembrane region" description="Helical" evidence="2">
    <location>
        <begin position="492"/>
        <end position="514"/>
    </location>
</feature>
<sequence>MSFRHSMPVVPLSTYLDPPSSSFARRLIHIVTPYGISILGLACAILLVVDIVGNNWELNDFVGNARHHFTPLLNTHSIHDLERDFTFPHLASAAAISMVGRFMIESTLVQVHDSGSEYYALTMSSYVVTSAANDICGQLVDTYPVRPHNALVGTIRLGNLQDNVSFIRGNTFTHLFGNTATSPEAPPGTNASTLDSMGYIPARVSLDMRLTTAIPIPLPGTPMSQRFHTNVTMYRFFSKAFCSGCHPGTELGMDTCAIEYSFDDTTNAVTVHHSAANYGESVHTLAMVFMRRLGPVVGLYIRAACVVLAFAAYAASQKSARWTDSTTLTTWKQRCIHVIAPPVHRHVNHAFDLMYFCFNSDVFVFLYSIAILLDEDVAMVYARVVTRWYTSSAYETWMELRLLALAFRWLWLNLAILKLLKFLCNMVASSRYNGSNFLMGWLTFSSTGWVYLTVVALALRTPFIEHGNSIRVDVSSTTEDLDTLFVEFEHSWYLRGLPSVLFLMVGNLVVVLLLDHVSNRGWWRLLARNSLARQLMYNSTSILCEMKHVGIVDSKYSSTLTIQVSTLCTLQWFLTSHLVRFGLPEEPSLLRRLSSIASVKKGARHSTGATSDKGSMPAQRTPQTNATTGIPSTTAIVDATNTDHDHVPPDNEELFLVAQDHEGNVLAYDSCKREVLAAAMDGKVALGVALRIQ</sequence>
<evidence type="ECO:0000256" key="1">
    <source>
        <dbReference type="SAM" id="MobiDB-lite"/>
    </source>
</evidence>
<dbReference type="AlphaFoldDB" id="A0A418ARK9"/>
<organism evidence="3 4">
    <name type="scientific">Aphanomyces invadans</name>
    <dbReference type="NCBI Taxonomy" id="157072"/>
    <lineage>
        <taxon>Eukaryota</taxon>
        <taxon>Sar</taxon>
        <taxon>Stramenopiles</taxon>
        <taxon>Oomycota</taxon>
        <taxon>Saprolegniomycetes</taxon>
        <taxon>Saprolegniales</taxon>
        <taxon>Verrucalvaceae</taxon>
        <taxon>Aphanomyces</taxon>
    </lineage>
</organism>
<dbReference type="VEuPathDB" id="FungiDB:H310_03192"/>
<dbReference type="Proteomes" id="UP000285060">
    <property type="component" value="Unassembled WGS sequence"/>
</dbReference>
<reference evidence="3 4" key="1">
    <citation type="submission" date="2018-08" db="EMBL/GenBank/DDBJ databases">
        <title>Aphanomyces genome sequencing and annotation.</title>
        <authorList>
            <person name="Minardi D."/>
            <person name="Oidtmann B."/>
            <person name="Van Der Giezen M."/>
            <person name="Studholme D.J."/>
        </authorList>
    </citation>
    <scope>NUCLEOTIDE SEQUENCE [LARGE SCALE GENOMIC DNA]</scope>
    <source>
        <strain evidence="3 4">NJM0002</strain>
    </source>
</reference>
<gene>
    <name evidence="3" type="ORF">DYB32_006433</name>
</gene>
<protein>
    <submittedName>
        <fullName evidence="3">Uncharacterized protein</fullName>
    </submittedName>
</protein>
<feature type="transmembrane region" description="Helical" evidence="2">
    <location>
        <begin position="27"/>
        <end position="49"/>
    </location>
</feature>
<feature type="transmembrane region" description="Helical" evidence="2">
    <location>
        <begin position="353"/>
        <end position="373"/>
    </location>
</feature>
<proteinExistence type="predicted"/>
<evidence type="ECO:0000313" key="4">
    <source>
        <dbReference type="Proteomes" id="UP000285060"/>
    </source>
</evidence>
<accession>A0A418ARK9</accession>
<evidence type="ECO:0000313" key="3">
    <source>
        <dbReference type="EMBL" id="RHY27919.1"/>
    </source>
</evidence>
<feature type="region of interest" description="Disordered" evidence="1">
    <location>
        <begin position="601"/>
        <end position="630"/>
    </location>
</feature>
<keyword evidence="2" id="KW-0472">Membrane</keyword>
<keyword evidence="2" id="KW-1133">Transmembrane helix</keyword>
<feature type="transmembrane region" description="Helical" evidence="2">
    <location>
        <begin position="436"/>
        <end position="459"/>
    </location>
</feature>
<dbReference type="EMBL" id="QUSY01000677">
    <property type="protein sequence ID" value="RHY27919.1"/>
    <property type="molecule type" value="Genomic_DNA"/>
</dbReference>
<comment type="caution">
    <text evidence="3">The sequence shown here is derived from an EMBL/GenBank/DDBJ whole genome shotgun (WGS) entry which is preliminary data.</text>
</comment>